<sequence>MLRRVPRTNDGKAVDRTQESHRISKPFKPPASSIVADRVQPQRKRKRVSYKEAGGDDDDSEEENGRKKKKKKSDKDKDYTDAEDLLKNMQKYPVFKPKPFGEMKGFSIPAMRGKNGEEVHCTPSGVSLGIRPQANIIPRPLHDPMEDHAIVLYDPTVDDRETDEERREREKEEAREKAEKEARENATGKFNPHKSLKELLGEGKEKKMSDKVPVVIDPRLTKILRPHQVEGVQFLYKCTTGMMVGNQYGCIMADAMGLGKTLQCITLMWTLLKQSPHARKPTIEKCIIACPSSLVKNWANELVKWLGPDAISALAIDGKGGKPEMLERVARWVAANGRNVSQPVMIVSYETLRTLTVHLNNCKIGLLLCDEGHRLKNSESLTFQALNSLNVQRRVILSGTPIQNDLSEYFSLLNFANPNFLGTKGDFRKNFENAIIRGRDADATDKVKEECEKKLKELGGLVTKFIIRRTNDLLSKYLPVKYEHVVFCGLSDFQLALYRLFIQSPDIRALLRGANSQPLKAINILKKLCNHPELLDLPNDLQGSENFIPEGFCGAGASARDRGRNQGVRCDWGGKFVVLERFLHRIRTETNDKIVLISNYTQTLDLFEKLCRTKKYGFFRLDGTMTINKRQKLVDQFNNPEGKEFIFLLSSKAGGCGINLIGANRLILFDPDPDWNPAADQQALARVWRDGQKKECFVYRFISTGTIEEKIFQRQANKQALSSAVVDEREDTERHFSLDALRQLFQFNQKTLCETHDTFKCRRCKNGRQTIKSPALLYGDASTWNHFTNTELKNNHDDLLRAEVGLPEVSFVFQYVSH</sequence>
<organism evidence="1 2">
    <name type="scientific">Thelephora ganbajun</name>
    <name type="common">Ganba fungus</name>
    <dbReference type="NCBI Taxonomy" id="370292"/>
    <lineage>
        <taxon>Eukaryota</taxon>
        <taxon>Fungi</taxon>
        <taxon>Dikarya</taxon>
        <taxon>Basidiomycota</taxon>
        <taxon>Agaricomycotina</taxon>
        <taxon>Agaricomycetes</taxon>
        <taxon>Thelephorales</taxon>
        <taxon>Thelephoraceae</taxon>
        <taxon>Thelephora</taxon>
    </lineage>
</organism>
<accession>A0ACB6ZA67</accession>
<gene>
    <name evidence="1" type="ORF">BDM02DRAFT_3256311</name>
</gene>
<protein>
    <submittedName>
        <fullName evidence="1">Uncharacterized protein</fullName>
    </submittedName>
</protein>
<keyword evidence="2" id="KW-1185">Reference proteome</keyword>
<name>A0ACB6ZA67_THEGA</name>
<reference evidence="1" key="1">
    <citation type="submission" date="2019-10" db="EMBL/GenBank/DDBJ databases">
        <authorList>
            <consortium name="DOE Joint Genome Institute"/>
            <person name="Kuo A."/>
            <person name="Miyauchi S."/>
            <person name="Kiss E."/>
            <person name="Drula E."/>
            <person name="Kohler A."/>
            <person name="Sanchez-Garcia M."/>
            <person name="Andreopoulos B."/>
            <person name="Barry K.W."/>
            <person name="Bonito G."/>
            <person name="Buee M."/>
            <person name="Carver A."/>
            <person name="Chen C."/>
            <person name="Cichocki N."/>
            <person name="Clum A."/>
            <person name="Culley D."/>
            <person name="Crous P.W."/>
            <person name="Fauchery L."/>
            <person name="Girlanda M."/>
            <person name="Hayes R."/>
            <person name="Keri Z."/>
            <person name="Labutti K."/>
            <person name="Lipzen A."/>
            <person name="Lombard V."/>
            <person name="Magnuson J."/>
            <person name="Maillard F."/>
            <person name="Morin E."/>
            <person name="Murat C."/>
            <person name="Nolan M."/>
            <person name="Ohm R."/>
            <person name="Pangilinan J."/>
            <person name="Pereira M."/>
            <person name="Perotto S."/>
            <person name="Peter M."/>
            <person name="Riley R."/>
            <person name="Sitrit Y."/>
            <person name="Stielow B."/>
            <person name="Szollosi G."/>
            <person name="Zifcakova L."/>
            <person name="Stursova M."/>
            <person name="Spatafora J.W."/>
            <person name="Tedersoo L."/>
            <person name="Vaario L.-M."/>
            <person name="Yamada A."/>
            <person name="Yan M."/>
            <person name="Wang P."/>
            <person name="Xu J."/>
            <person name="Bruns T."/>
            <person name="Baldrian P."/>
            <person name="Vilgalys R."/>
            <person name="Henrissat B."/>
            <person name="Grigoriev I.V."/>
            <person name="Hibbett D."/>
            <person name="Nagy L.G."/>
            <person name="Martin F.M."/>
        </authorList>
    </citation>
    <scope>NUCLEOTIDE SEQUENCE</scope>
    <source>
        <strain evidence="1">P2</strain>
    </source>
</reference>
<reference evidence="1" key="2">
    <citation type="journal article" date="2020" name="Nat. Commun.">
        <title>Large-scale genome sequencing of mycorrhizal fungi provides insights into the early evolution of symbiotic traits.</title>
        <authorList>
            <person name="Miyauchi S."/>
            <person name="Kiss E."/>
            <person name="Kuo A."/>
            <person name="Drula E."/>
            <person name="Kohler A."/>
            <person name="Sanchez-Garcia M."/>
            <person name="Morin E."/>
            <person name="Andreopoulos B."/>
            <person name="Barry K.W."/>
            <person name="Bonito G."/>
            <person name="Buee M."/>
            <person name="Carver A."/>
            <person name="Chen C."/>
            <person name="Cichocki N."/>
            <person name="Clum A."/>
            <person name="Culley D."/>
            <person name="Crous P.W."/>
            <person name="Fauchery L."/>
            <person name="Girlanda M."/>
            <person name="Hayes R.D."/>
            <person name="Keri Z."/>
            <person name="LaButti K."/>
            <person name="Lipzen A."/>
            <person name="Lombard V."/>
            <person name="Magnuson J."/>
            <person name="Maillard F."/>
            <person name="Murat C."/>
            <person name="Nolan M."/>
            <person name="Ohm R.A."/>
            <person name="Pangilinan J."/>
            <person name="Pereira M.F."/>
            <person name="Perotto S."/>
            <person name="Peter M."/>
            <person name="Pfister S."/>
            <person name="Riley R."/>
            <person name="Sitrit Y."/>
            <person name="Stielow J.B."/>
            <person name="Szollosi G."/>
            <person name="Zifcakova L."/>
            <person name="Stursova M."/>
            <person name="Spatafora J.W."/>
            <person name="Tedersoo L."/>
            <person name="Vaario L.M."/>
            <person name="Yamada A."/>
            <person name="Yan M."/>
            <person name="Wang P."/>
            <person name="Xu J."/>
            <person name="Bruns T."/>
            <person name="Baldrian P."/>
            <person name="Vilgalys R."/>
            <person name="Dunand C."/>
            <person name="Henrissat B."/>
            <person name="Grigoriev I.V."/>
            <person name="Hibbett D."/>
            <person name="Nagy L.G."/>
            <person name="Martin F.M."/>
        </authorList>
    </citation>
    <scope>NUCLEOTIDE SEQUENCE</scope>
    <source>
        <strain evidence="1">P2</strain>
    </source>
</reference>
<dbReference type="Proteomes" id="UP000886501">
    <property type="component" value="Unassembled WGS sequence"/>
</dbReference>
<evidence type="ECO:0000313" key="2">
    <source>
        <dbReference type="Proteomes" id="UP000886501"/>
    </source>
</evidence>
<dbReference type="EMBL" id="MU118059">
    <property type="protein sequence ID" value="KAF9646394.1"/>
    <property type="molecule type" value="Genomic_DNA"/>
</dbReference>
<comment type="caution">
    <text evidence="1">The sequence shown here is derived from an EMBL/GenBank/DDBJ whole genome shotgun (WGS) entry which is preliminary data.</text>
</comment>
<proteinExistence type="predicted"/>
<evidence type="ECO:0000313" key="1">
    <source>
        <dbReference type="EMBL" id="KAF9646394.1"/>
    </source>
</evidence>